<evidence type="ECO:0000313" key="2">
    <source>
        <dbReference type="Proteomes" id="UP000677054"/>
    </source>
</evidence>
<organism evidence="1">
    <name type="scientific">Darwinula stevensoni</name>
    <dbReference type="NCBI Taxonomy" id="69355"/>
    <lineage>
        <taxon>Eukaryota</taxon>
        <taxon>Metazoa</taxon>
        <taxon>Ecdysozoa</taxon>
        <taxon>Arthropoda</taxon>
        <taxon>Crustacea</taxon>
        <taxon>Oligostraca</taxon>
        <taxon>Ostracoda</taxon>
        <taxon>Podocopa</taxon>
        <taxon>Podocopida</taxon>
        <taxon>Darwinulocopina</taxon>
        <taxon>Darwinuloidea</taxon>
        <taxon>Darwinulidae</taxon>
        <taxon>Darwinula</taxon>
    </lineage>
</organism>
<dbReference type="EMBL" id="CAJPEV010000508">
    <property type="protein sequence ID" value="CAG0885959.1"/>
    <property type="molecule type" value="Genomic_DNA"/>
</dbReference>
<name>A0A7R8XAZ0_9CRUS</name>
<proteinExistence type="predicted"/>
<protein>
    <submittedName>
        <fullName evidence="1">Uncharacterized protein</fullName>
    </submittedName>
</protein>
<sequence>MAAFFGAITMKSMVDFNLACARFERPRQVARSRRMIFGTWISVQLRNLQLAPSHTQIPFSNFGFKGLIWLLEFLMDFIFGRRISHPWSHLAY</sequence>
<dbReference type="Proteomes" id="UP000677054">
    <property type="component" value="Unassembled WGS sequence"/>
</dbReference>
<accession>A0A7R8XAZ0</accession>
<keyword evidence="2" id="KW-1185">Reference proteome</keyword>
<reference evidence="1" key="1">
    <citation type="submission" date="2020-11" db="EMBL/GenBank/DDBJ databases">
        <authorList>
            <person name="Tran Van P."/>
        </authorList>
    </citation>
    <scope>NUCLEOTIDE SEQUENCE</scope>
</reference>
<dbReference type="AlphaFoldDB" id="A0A7R8XAZ0"/>
<dbReference type="EMBL" id="LR900025">
    <property type="protein sequence ID" value="CAD7243829.1"/>
    <property type="molecule type" value="Genomic_DNA"/>
</dbReference>
<evidence type="ECO:0000313" key="1">
    <source>
        <dbReference type="EMBL" id="CAD7243829.1"/>
    </source>
</evidence>
<gene>
    <name evidence="1" type="ORF">DSTB1V02_LOCUS3740</name>
</gene>